<dbReference type="PANTHER" id="PTHR10411:SF8">
    <property type="entry name" value="FI09246P"/>
    <property type="match status" value="1"/>
</dbReference>
<dbReference type="AlphaFoldDB" id="A0ABD0LSR0"/>
<name>A0ABD0LSR0_9CAEN</name>
<keyword evidence="2" id="KW-1185">Reference proteome</keyword>
<dbReference type="Proteomes" id="UP001519460">
    <property type="component" value="Unassembled WGS sequence"/>
</dbReference>
<dbReference type="PANTHER" id="PTHR10411">
    <property type="entry name" value="GROWTH ARREST AND DNA DAMAGE-INDUCIBLE PROTEIN GADD45"/>
    <property type="match status" value="1"/>
</dbReference>
<accession>A0ABD0LSR0</accession>
<dbReference type="Gene3D" id="3.30.1330.30">
    <property type="match status" value="1"/>
</dbReference>
<sequence>ERVARGVGVALAKCLRQALEQGRVTAGIWASAMLLQRDPERVLVCLLPDMDCVNDHALQIHHTLITAFCWEHGIRLLRVAGPDLKRALGKLPPEGTRNIRDVIDAGVVSPCVNGSGSSDFSCVLIQASDEGMNFEEEVVSDYHDDVMNSDVFPKPVLHLPG</sequence>
<dbReference type="EMBL" id="JACVVK020000027">
    <property type="protein sequence ID" value="KAK7502213.1"/>
    <property type="molecule type" value="Genomic_DNA"/>
</dbReference>
<feature type="non-terminal residue" evidence="1">
    <location>
        <position position="1"/>
    </location>
</feature>
<dbReference type="InterPro" id="IPR024824">
    <property type="entry name" value="GADD45"/>
</dbReference>
<gene>
    <name evidence="1" type="ORF">BaRGS_00006577</name>
</gene>
<evidence type="ECO:0000313" key="1">
    <source>
        <dbReference type="EMBL" id="KAK7502213.1"/>
    </source>
</evidence>
<proteinExistence type="predicted"/>
<reference evidence="1 2" key="1">
    <citation type="journal article" date="2023" name="Sci. Data">
        <title>Genome assembly of the Korean intertidal mud-creeper Batillaria attramentaria.</title>
        <authorList>
            <person name="Patra A.K."/>
            <person name="Ho P.T."/>
            <person name="Jun S."/>
            <person name="Lee S.J."/>
            <person name="Kim Y."/>
            <person name="Won Y.J."/>
        </authorList>
    </citation>
    <scope>NUCLEOTIDE SEQUENCE [LARGE SCALE GENOMIC DNA]</scope>
    <source>
        <strain evidence="1">Wonlab-2016</strain>
    </source>
</reference>
<comment type="caution">
    <text evidence="1">The sequence shown here is derived from an EMBL/GenBank/DDBJ whole genome shotgun (WGS) entry which is preliminary data.</text>
</comment>
<protein>
    <recommendedName>
        <fullName evidence="3">Ribosomal protein L7Ae/L30e/S12e/Gadd45 domain-containing protein</fullName>
    </recommendedName>
</protein>
<evidence type="ECO:0008006" key="3">
    <source>
        <dbReference type="Google" id="ProtNLM"/>
    </source>
</evidence>
<dbReference type="InterPro" id="IPR029064">
    <property type="entry name" value="Ribosomal_eL30-like_sf"/>
</dbReference>
<organism evidence="1 2">
    <name type="scientific">Batillaria attramentaria</name>
    <dbReference type="NCBI Taxonomy" id="370345"/>
    <lineage>
        <taxon>Eukaryota</taxon>
        <taxon>Metazoa</taxon>
        <taxon>Spiralia</taxon>
        <taxon>Lophotrochozoa</taxon>
        <taxon>Mollusca</taxon>
        <taxon>Gastropoda</taxon>
        <taxon>Caenogastropoda</taxon>
        <taxon>Sorbeoconcha</taxon>
        <taxon>Cerithioidea</taxon>
        <taxon>Batillariidae</taxon>
        <taxon>Batillaria</taxon>
    </lineage>
</organism>
<evidence type="ECO:0000313" key="2">
    <source>
        <dbReference type="Proteomes" id="UP001519460"/>
    </source>
</evidence>